<accession>F6X4R9</accession>
<dbReference type="AlphaFoldDB" id="F6X4R9"/>
<protein>
    <submittedName>
        <fullName evidence="1">Uncharacterized protein</fullName>
    </submittedName>
</protein>
<keyword evidence="2" id="KW-1185">Reference proteome</keyword>
<evidence type="ECO:0000313" key="2">
    <source>
        <dbReference type="Proteomes" id="UP000008144"/>
    </source>
</evidence>
<organism evidence="1 2">
    <name type="scientific">Ciona intestinalis</name>
    <name type="common">Transparent sea squirt</name>
    <name type="synonym">Ascidia intestinalis</name>
    <dbReference type="NCBI Taxonomy" id="7719"/>
    <lineage>
        <taxon>Eukaryota</taxon>
        <taxon>Metazoa</taxon>
        <taxon>Chordata</taxon>
        <taxon>Tunicata</taxon>
        <taxon>Ascidiacea</taxon>
        <taxon>Phlebobranchia</taxon>
        <taxon>Cionidae</taxon>
        <taxon>Ciona</taxon>
    </lineage>
</organism>
<dbReference type="InParanoid" id="F6X4R9"/>
<reference evidence="1" key="2">
    <citation type="journal article" date="2008" name="Genome Biol.">
        <title>Improved genome assembly and evidence-based global gene model set for the chordate Ciona intestinalis: new insight into intron and operon populations.</title>
        <authorList>
            <person name="Satou Y."/>
            <person name="Mineta K."/>
            <person name="Ogasawara M."/>
            <person name="Sasakura Y."/>
            <person name="Shoguchi E."/>
            <person name="Ueno K."/>
            <person name="Yamada L."/>
            <person name="Matsumoto J."/>
            <person name="Wasserscheid J."/>
            <person name="Dewar K."/>
            <person name="Wiley G.B."/>
            <person name="Macmil S.L."/>
            <person name="Roe B.A."/>
            <person name="Zeller R.W."/>
            <person name="Hastings K.E."/>
            <person name="Lemaire P."/>
            <person name="Lindquist E."/>
            <person name="Endo T."/>
            <person name="Hotta K."/>
            <person name="Inaba K."/>
        </authorList>
    </citation>
    <scope>NUCLEOTIDE SEQUENCE [LARGE SCALE GENOMIC DNA]</scope>
    <source>
        <strain evidence="1">wild type</strain>
    </source>
</reference>
<dbReference type="Ensembl" id="ENSCINT00000003979.3">
    <property type="protein sequence ID" value="ENSCINP00000003979.3"/>
    <property type="gene ID" value="ENSCING00000001972.3"/>
</dbReference>
<reference evidence="2" key="1">
    <citation type="journal article" date="2002" name="Science">
        <title>The draft genome of Ciona intestinalis: insights into chordate and vertebrate origins.</title>
        <authorList>
            <person name="Dehal P."/>
            <person name="Satou Y."/>
            <person name="Campbell R.K."/>
            <person name="Chapman J."/>
            <person name="Degnan B."/>
            <person name="De Tomaso A."/>
            <person name="Davidson B."/>
            <person name="Di Gregorio A."/>
            <person name="Gelpke M."/>
            <person name="Goodstein D.M."/>
            <person name="Harafuji N."/>
            <person name="Hastings K.E."/>
            <person name="Ho I."/>
            <person name="Hotta K."/>
            <person name="Huang W."/>
            <person name="Kawashima T."/>
            <person name="Lemaire P."/>
            <person name="Martinez D."/>
            <person name="Meinertzhagen I.A."/>
            <person name="Necula S."/>
            <person name="Nonaka M."/>
            <person name="Putnam N."/>
            <person name="Rash S."/>
            <person name="Saiga H."/>
            <person name="Satake M."/>
            <person name="Terry A."/>
            <person name="Yamada L."/>
            <person name="Wang H.G."/>
            <person name="Awazu S."/>
            <person name="Azumi K."/>
            <person name="Boore J."/>
            <person name="Branno M."/>
            <person name="Chin-Bow S."/>
            <person name="DeSantis R."/>
            <person name="Doyle S."/>
            <person name="Francino P."/>
            <person name="Keys D.N."/>
            <person name="Haga S."/>
            <person name="Hayashi H."/>
            <person name="Hino K."/>
            <person name="Imai K.S."/>
            <person name="Inaba K."/>
            <person name="Kano S."/>
            <person name="Kobayashi K."/>
            <person name="Kobayashi M."/>
            <person name="Lee B.I."/>
            <person name="Makabe K.W."/>
            <person name="Manohar C."/>
            <person name="Matassi G."/>
            <person name="Medina M."/>
            <person name="Mochizuki Y."/>
            <person name="Mount S."/>
            <person name="Morishita T."/>
            <person name="Miura S."/>
            <person name="Nakayama A."/>
            <person name="Nishizaka S."/>
            <person name="Nomoto H."/>
            <person name="Ohta F."/>
            <person name="Oishi K."/>
            <person name="Rigoutsos I."/>
            <person name="Sano M."/>
            <person name="Sasaki A."/>
            <person name="Sasakura Y."/>
            <person name="Shoguchi E."/>
            <person name="Shin-i T."/>
            <person name="Spagnuolo A."/>
            <person name="Stainier D."/>
            <person name="Suzuki M.M."/>
            <person name="Tassy O."/>
            <person name="Takatori N."/>
            <person name="Tokuoka M."/>
            <person name="Yagi K."/>
            <person name="Yoshizaki F."/>
            <person name="Wada S."/>
            <person name="Zhang C."/>
            <person name="Hyatt P.D."/>
            <person name="Larimer F."/>
            <person name="Detter C."/>
            <person name="Doggett N."/>
            <person name="Glavina T."/>
            <person name="Hawkins T."/>
            <person name="Richardson P."/>
            <person name="Lucas S."/>
            <person name="Kohara Y."/>
            <person name="Levine M."/>
            <person name="Satoh N."/>
            <person name="Rokhsar D.S."/>
        </authorList>
    </citation>
    <scope>NUCLEOTIDE SEQUENCE [LARGE SCALE GENOMIC DNA]</scope>
</reference>
<reference evidence="1" key="3">
    <citation type="submission" date="2025-08" db="UniProtKB">
        <authorList>
            <consortium name="Ensembl"/>
        </authorList>
    </citation>
    <scope>IDENTIFICATION</scope>
</reference>
<proteinExistence type="predicted"/>
<evidence type="ECO:0000313" key="1">
    <source>
        <dbReference type="Ensembl" id="ENSCINP00000003979.3"/>
    </source>
</evidence>
<name>F6X4R9_CIOIN</name>
<reference evidence="1" key="4">
    <citation type="submission" date="2025-09" db="UniProtKB">
        <authorList>
            <consortium name="Ensembl"/>
        </authorList>
    </citation>
    <scope>IDENTIFICATION</scope>
</reference>
<dbReference type="HOGENOM" id="CLU_733535_0_0_1"/>
<dbReference type="Proteomes" id="UP000008144">
    <property type="component" value="Chromosome 6"/>
</dbReference>
<dbReference type="EMBL" id="EAAA01002247">
    <property type="status" value="NOT_ANNOTATED_CDS"/>
    <property type="molecule type" value="Genomic_DNA"/>
</dbReference>
<dbReference type="GeneTree" id="ENSGT00660000097357"/>
<sequence length="377" mass="43180">MHFKDYKDVQILNRCLARIAISLVYNSGIKFAHGVIEYMVSTSLDYITTCPVPSKDSSSGKCFNAIKCLKICIQMEDYKLAVKLIKEFFIVHHVDIIGPVQGKTVCELLNLIAQQLLELHDIHESLICIQSIPLKYSKGMEVKVLEQILKHLLTTSTEENVISSIHITLDQLLNRNFISNLSLVRQIINNEGVANANVLEVYKYMENRGIYTYPKIDQFPHLVLIPHTMGLVEMSLALYRHLVELSIFLTEIQEKLKRDLPLRIVLTHNTGALADLSENKDKMKAYNDSENRLVETLRTWMIPALNIQKKFMMKQPNEVMINVDGLTVLQWMLTNTDYQEHATPGRHRTQNQTTENIASSVLSVLHDIIRKKMPSIP</sequence>